<name>A0A7J5L1Z6_BACSE</name>
<keyword evidence="1" id="KW-0175">Coiled coil</keyword>
<dbReference type="PROSITE" id="PS51192">
    <property type="entry name" value="HELICASE_ATP_BIND_1"/>
    <property type="match status" value="1"/>
</dbReference>
<dbReference type="InterPro" id="IPR055180">
    <property type="entry name" value="HsdR_RecA-like_helicase_dom_2"/>
</dbReference>
<dbReference type="Proteomes" id="UP000440773">
    <property type="component" value="Unassembled WGS sequence"/>
</dbReference>
<reference evidence="3 4" key="1">
    <citation type="journal article" date="2019" name="Nat. Med.">
        <title>A library of human gut bacterial isolates paired with longitudinal multiomics data enables mechanistic microbiome research.</title>
        <authorList>
            <person name="Poyet M."/>
            <person name="Groussin M."/>
            <person name="Gibbons S.M."/>
            <person name="Avila-Pacheco J."/>
            <person name="Jiang X."/>
            <person name="Kearney S.M."/>
            <person name="Perrotta A.R."/>
            <person name="Berdy B."/>
            <person name="Zhao S."/>
            <person name="Lieberman T.D."/>
            <person name="Swanson P.K."/>
            <person name="Smith M."/>
            <person name="Roesemann S."/>
            <person name="Alexander J.E."/>
            <person name="Rich S.A."/>
            <person name="Livny J."/>
            <person name="Vlamakis H."/>
            <person name="Clish C."/>
            <person name="Bullock K."/>
            <person name="Deik A."/>
            <person name="Scott J."/>
            <person name="Pierce K.A."/>
            <person name="Xavier R.J."/>
            <person name="Alm E.J."/>
        </authorList>
    </citation>
    <scope>NUCLEOTIDE SEQUENCE [LARGE SCALE GENOMIC DNA]</scope>
    <source>
        <strain evidence="3 4">BIOML-A17</strain>
    </source>
</reference>
<dbReference type="GO" id="GO:0003677">
    <property type="term" value="F:DNA binding"/>
    <property type="evidence" value="ECO:0007669"/>
    <property type="project" value="UniProtKB-KW"/>
</dbReference>
<keyword evidence="3" id="KW-0255">Endonuclease</keyword>
<dbReference type="RefSeq" id="WP_022276596.1">
    <property type="nucleotide sequence ID" value="NZ_WCLO01000029.1"/>
</dbReference>
<feature type="domain" description="Helicase ATP-binding" evidence="2">
    <location>
        <begin position="307"/>
        <end position="518"/>
    </location>
</feature>
<keyword evidence="3" id="KW-0540">Nuclease</keyword>
<dbReference type="SMART" id="SM00487">
    <property type="entry name" value="DEXDc"/>
    <property type="match status" value="1"/>
</dbReference>
<dbReference type="Pfam" id="PF04313">
    <property type="entry name" value="HSDR_N"/>
    <property type="match status" value="1"/>
</dbReference>
<dbReference type="GO" id="GO:0005524">
    <property type="term" value="F:ATP binding"/>
    <property type="evidence" value="ECO:0007669"/>
    <property type="project" value="UniProtKB-KW"/>
</dbReference>
<gene>
    <name evidence="3" type="ORF">F9962_11360</name>
</gene>
<dbReference type="Gene3D" id="3.40.50.300">
    <property type="entry name" value="P-loop containing nucleotide triphosphate hydrolases"/>
    <property type="match status" value="2"/>
</dbReference>
<proteinExistence type="predicted"/>
<comment type="caution">
    <text evidence="3">The sequence shown here is derived from an EMBL/GenBank/DDBJ whole genome shotgun (WGS) entry which is preliminary data.</text>
</comment>
<feature type="coiled-coil region" evidence="1">
    <location>
        <begin position="446"/>
        <end position="474"/>
    </location>
</feature>
<dbReference type="AlphaFoldDB" id="A0A7J5L1Z6"/>
<evidence type="ECO:0000259" key="2">
    <source>
        <dbReference type="PROSITE" id="PS51192"/>
    </source>
</evidence>
<evidence type="ECO:0000313" key="4">
    <source>
        <dbReference type="Proteomes" id="UP000440773"/>
    </source>
</evidence>
<dbReference type="Gene3D" id="3.90.1570.50">
    <property type="match status" value="1"/>
</dbReference>
<protein>
    <submittedName>
        <fullName evidence="3">Type I restriction endonuclease subunit R</fullName>
    </submittedName>
</protein>
<dbReference type="SUPFAM" id="SSF52540">
    <property type="entry name" value="P-loop containing nucleoside triphosphate hydrolases"/>
    <property type="match status" value="1"/>
</dbReference>
<dbReference type="InterPro" id="IPR027417">
    <property type="entry name" value="P-loop_NTPase"/>
</dbReference>
<dbReference type="Pfam" id="PF18766">
    <property type="entry name" value="SWI2_SNF2"/>
    <property type="match status" value="1"/>
</dbReference>
<evidence type="ECO:0000313" key="3">
    <source>
        <dbReference type="EMBL" id="KAB5280808.1"/>
    </source>
</evidence>
<dbReference type="Pfam" id="PF22679">
    <property type="entry name" value="T1R_D3-like"/>
    <property type="match status" value="1"/>
</dbReference>
<dbReference type="EMBL" id="WCLP01000028">
    <property type="protein sequence ID" value="KAB5280808.1"/>
    <property type="molecule type" value="Genomic_DNA"/>
</dbReference>
<evidence type="ECO:0000256" key="1">
    <source>
        <dbReference type="SAM" id="Coils"/>
    </source>
</evidence>
<dbReference type="InterPro" id="IPR007409">
    <property type="entry name" value="Restrct_endonuc_type1_HsdR_N"/>
</dbReference>
<dbReference type="PANTHER" id="PTHR42927:SF1">
    <property type="entry name" value="HELICASE SUPERFAMILY 1 AND 2 DOMAIN-CONTAINING PROTEIN"/>
    <property type="match status" value="1"/>
</dbReference>
<accession>A0A7J5L1Z6</accession>
<organism evidence="3 4">
    <name type="scientific">Bacteroides stercoris</name>
    <dbReference type="NCBI Taxonomy" id="46506"/>
    <lineage>
        <taxon>Bacteria</taxon>
        <taxon>Pseudomonadati</taxon>
        <taxon>Bacteroidota</taxon>
        <taxon>Bacteroidia</taxon>
        <taxon>Bacteroidales</taxon>
        <taxon>Bacteroidaceae</taxon>
        <taxon>Bacteroides</taxon>
    </lineage>
</organism>
<dbReference type="GO" id="GO:0009035">
    <property type="term" value="F:type I site-specific deoxyribonuclease activity"/>
    <property type="evidence" value="ECO:0007669"/>
    <property type="project" value="UniProtKB-EC"/>
</dbReference>
<keyword evidence="3" id="KW-0378">Hydrolase</keyword>
<dbReference type="InterPro" id="IPR014001">
    <property type="entry name" value="Helicase_ATP-bd"/>
</dbReference>
<sequence length="1257" mass="145237">MAHTGLYEKNFEADIEQYLLTEGGYIKGNQATYDKEKAIDLDTLIRFIKDSQPKVWEKFERKYGNGVKAQLYKTIQGDILKYGLIHTLRNGVSDFGIPLKLCFFAPTSTLNPELIEKYNKNILECTRQFVYSKDVKNSIDMVLSLNGIPVVAIELKNQFTNQDLNDSIEQWKTHRNSKEPLFHFDNRILAYFGCDLYEAAMATELKGEKTFFMPFNQGSNGSGNVGGAGNPQRNDDEYVTSYLWKDVLRRDVLLAILQRYIMRQEEEKIAIIKDRHGKEKEVSDKSVKIIFPRYHQLDVVEKLIADTEHEGSGCNYLIQHSAGSGKSNSIAWLTYRLSSLHDNHNNHIFKGVFVVTDRRVLNKQLQDTILGFEHVEGTVTTITEKDANASEKLRDAINSEKTGIVITTLQRFPQIYEQITSHSGNRYAVVVDEAHSSQSGKSAEKLKAALADTDEALKELADWEEKSVEELEKEQDKLMLDLLSQGQHKNLSFYAFTATPKPKTLQTFGILVEKGETPDKDKYKAYHNYSMLQAIEEGFIKDVLKNYTTYQISYEIARQSEDNPDYEETPATIALKAFHDNHKDTINKKTAIIVEKFREVTLQNMAGRAKAMVVTSSRAHAVRYFFAVKEYCRKHHITDINPMVAFSGTVEYNGVEYTEPKLNTRGEKSMSEDKLPLYFASDFYNMLIVADKYQTGFDEPMLHTMFVDKKLKNVKAVQTLSRLNRANPLKEDTYVFDFVNSSEDIKTAFEPFYKGTELINPVDVNYVYQFHKDIELYHLWRTEDEVKFYELFIATQDKTNKSKLGALSNALKPIVDRFEELDEETRFAVRGKIKNFIRFYAYMAQIARTFDRSLMKSYIFADYLYRVLPKNPRERVDLDKKVRLVNNTIKANEMMHISLDGDKPEIKGENPGAGRKPEDARDLLDNIIAKVNIMFRGEFSEADRVMVEGIFDLIQKSATKKMQKQAVGNDENQFVESIFPDIFSKAAQQCYTTQTDAYRKLFENQEFYQTLMQQMGHAIYERYREQEEKNYTIENLQSKMIPLIREEFAGIAGTSRTLEEAFVWMIKVIKVFSIDKYNGLTDTILNAMFKLYCSPNTLTLAEKRIYLKTLVTGYESYLKKLHFLIKDKEVTDKNGEVEYAALSNALYCMQLNKLQYSDKSIDRKFAQYIDILVNLRNEENHQAKSLNAKEIQLGIYVVTTMFMYVTFKNITELEMVEDKFNIKHIDKQPKTYTIMEEEADTRMVAERASEYSSKGSN</sequence>
<dbReference type="InterPro" id="IPR040980">
    <property type="entry name" value="SWI2_SNF2"/>
</dbReference>
<dbReference type="GO" id="GO:0009307">
    <property type="term" value="P:DNA restriction-modification system"/>
    <property type="evidence" value="ECO:0007669"/>
    <property type="project" value="UniProtKB-KW"/>
</dbReference>
<dbReference type="PANTHER" id="PTHR42927">
    <property type="entry name" value="HELICASE SUPERFAMILY 1 AND 2 DOMAIN-CONTAINING PROTEIN"/>
    <property type="match status" value="1"/>
</dbReference>